<keyword evidence="14" id="KW-1185">Reference proteome</keyword>
<dbReference type="CDD" id="cd10027">
    <property type="entry name" value="UDG-F1-like"/>
    <property type="match status" value="1"/>
</dbReference>
<proteinExistence type="inferred from homology"/>
<evidence type="ECO:0000256" key="7">
    <source>
        <dbReference type="ARBA" id="ARBA00022801"/>
    </source>
</evidence>
<dbReference type="GO" id="GO:0097510">
    <property type="term" value="P:base-excision repair, AP site formation via deaminated base removal"/>
    <property type="evidence" value="ECO:0007669"/>
    <property type="project" value="TreeGrafter"/>
</dbReference>
<feature type="active site" description="Proton acceptor" evidence="9 10">
    <location>
        <position position="72"/>
    </location>
</feature>
<dbReference type="PANTHER" id="PTHR11264">
    <property type="entry name" value="URACIL-DNA GLYCOSYLASE"/>
    <property type="match status" value="1"/>
</dbReference>
<dbReference type="EC" id="3.2.2.27" evidence="4 9"/>
<sequence length="229" mass="24941">MPMKLDYLTPALARVRPGWQPLLQATQLSAIDHALAARHEAGESIYPPREQILAALSYRDPADTRVVILGQDPYHGAHEAMGLSFSVPADVRIPPSLRNIYKEIASDLDCQPPSSGDLSGWAQQGVLLLNSVLTVSADQAGSHGKIGWQAVSDALIHETSVHSAACVFMLWGSWAHGKRPLIDADKHLVLTAPHPSPLSAYRGFFGCRHFSQANAWLQQRGHAPIHWCG</sequence>
<accession>A0A4T0UPM9</accession>
<evidence type="ECO:0000256" key="2">
    <source>
        <dbReference type="ARBA" id="ARBA00002631"/>
    </source>
</evidence>
<evidence type="ECO:0000256" key="4">
    <source>
        <dbReference type="ARBA" id="ARBA00012030"/>
    </source>
</evidence>
<comment type="catalytic activity">
    <reaction evidence="1 9 11">
        <text>Hydrolyzes single-stranded DNA or mismatched double-stranded DNA and polynucleotides, releasing free uracil.</text>
        <dbReference type="EC" id="3.2.2.27"/>
    </reaction>
</comment>
<dbReference type="NCBIfam" id="NF003588">
    <property type="entry name" value="PRK05254.1-1"/>
    <property type="match status" value="1"/>
</dbReference>
<dbReference type="NCBIfam" id="TIGR00628">
    <property type="entry name" value="ung"/>
    <property type="match status" value="1"/>
</dbReference>
<comment type="subcellular location">
    <subcellularLocation>
        <location evidence="9">Cytoplasm</location>
    </subcellularLocation>
</comment>
<dbReference type="Gene3D" id="3.40.470.10">
    <property type="entry name" value="Uracil-DNA glycosylase-like domain"/>
    <property type="match status" value="1"/>
</dbReference>
<feature type="domain" description="Uracil-DNA glycosylase-like" evidence="12">
    <location>
        <begin position="57"/>
        <end position="217"/>
    </location>
</feature>
<evidence type="ECO:0000313" key="14">
    <source>
        <dbReference type="Proteomes" id="UP000308891"/>
    </source>
</evidence>
<dbReference type="PROSITE" id="PS00130">
    <property type="entry name" value="U_DNA_GLYCOSYLASE"/>
    <property type="match status" value="1"/>
</dbReference>
<dbReference type="NCBIfam" id="NF003592">
    <property type="entry name" value="PRK05254.1-5"/>
    <property type="match status" value="1"/>
</dbReference>
<keyword evidence="7 9" id="KW-0378">Hydrolase</keyword>
<dbReference type="Proteomes" id="UP000308891">
    <property type="component" value="Unassembled WGS sequence"/>
</dbReference>
<evidence type="ECO:0000256" key="5">
    <source>
        <dbReference type="ARBA" id="ARBA00018429"/>
    </source>
</evidence>
<comment type="caution">
    <text evidence="13">The sequence shown here is derived from an EMBL/GenBank/DDBJ whole genome shotgun (WGS) entry which is preliminary data.</text>
</comment>
<reference evidence="13 14" key="1">
    <citation type="submission" date="2019-04" db="EMBL/GenBank/DDBJ databases">
        <title>Crenobacter sp. nov.</title>
        <authorList>
            <person name="Shi S."/>
        </authorList>
    </citation>
    <scope>NUCLEOTIDE SEQUENCE [LARGE SCALE GENOMIC DNA]</scope>
    <source>
        <strain evidence="13 14">GY 70310</strain>
    </source>
</reference>
<dbReference type="EMBL" id="STGJ01000013">
    <property type="protein sequence ID" value="TIC80607.1"/>
    <property type="molecule type" value="Genomic_DNA"/>
</dbReference>
<evidence type="ECO:0000256" key="1">
    <source>
        <dbReference type="ARBA" id="ARBA00001400"/>
    </source>
</evidence>
<evidence type="ECO:0000256" key="9">
    <source>
        <dbReference type="HAMAP-Rule" id="MF_00148"/>
    </source>
</evidence>
<dbReference type="HAMAP" id="MF_00148">
    <property type="entry name" value="UDG"/>
    <property type="match status" value="1"/>
</dbReference>
<evidence type="ECO:0000256" key="10">
    <source>
        <dbReference type="PROSITE-ProRule" id="PRU10072"/>
    </source>
</evidence>
<dbReference type="AlphaFoldDB" id="A0A4T0UPM9"/>
<organism evidence="13 14">
    <name type="scientific">Crenobacter intestini</name>
    <dbReference type="NCBI Taxonomy" id="2563443"/>
    <lineage>
        <taxon>Bacteria</taxon>
        <taxon>Pseudomonadati</taxon>
        <taxon>Pseudomonadota</taxon>
        <taxon>Betaproteobacteria</taxon>
        <taxon>Neisseriales</taxon>
        <taxon>Neisseriaceae</taxon>
        <taxon>Crenobacter</taxon>
    </lineage>
</organism>
<comment type="similarity">
    <text evidence="3 9 11">Belongs to the uracil-DNA glycosylase (UDG) superfamily. UNG family.</text>
</comment>
<dbReference type="Pfam" id="PF03167">
    <property type="entry name" value="UDG"/>
    <property type="match status" value="1"/>
</dbReference>
<dbReference type="InterPro" id="IPR002043">
    <property type="entry name" value="UDG_fam1"/>
</dbReference>
<keyword evidence="8 9" id="KW-0234">DNA repair</keyword>
<evidence type="ECO:0000256" key="6">
    <source>
        <dbReference type="ARBA" id="ARBA00022763"/>
    </source>
</evidence>
<evidence type="ECO:0000313" key="13">
    <source>
        <dbReference type="EMBL" id="TIC80607.1"/>
    </source>
</evidence>
<comment type="function">
    <text evidence="2 9 11">Excises uracil residues from the DNA which can arise as a result of misincorporation of dUMP residues by DNA polymerase or due to deamination of cytosine.</text>
</comment>
<keyword evidence="13" id="KW-0326">Glycosidase</keyword>
<dbReference type="SMART" id="SM00987">
    <property type="entry name" value="UreE_C"/>
    <property type="match status" value="1"/>
</dbReference>
<dbReference type="InterPro" id="IPR018085">
    <property type="entry name" value="Ura-DNA_Glyclase_AS"/>
</dbReference>
<dbReference type="GO" id="GO:0004844">
    <property type="term" value="F:uracil DNA N-glycosylase activity"/>
    <property type="evidence" value="ECO:0007669"/>
    <property type="project" value="UniProtKB-UniRule"/>
</dbReference>
<evidence type="ECO:0000256" key="8">
    <source>
        <dbReference type="ARBA" id="ARBA00023204"/>
    </source>
</evidence>
<dbReference type="SMART" id="SM00986">
    <property type="entry name" value="UDG"/>
    <property type="match status" value="1"/>
</dbReference>
<dbReference type="InterPro" id="IPR036895">
    <property type="entry name" value="Uracil-DNA_glycosylase-like_sf"/>
</dbReference>
<evidence type="ECO:0000256" key="3">
    <source>
        <dbReference type="ARBA" id="ARBA00008184"/>
    </source>
</evidence>
<dbReference type="SUPFAM" id="SSF52141">
    <property type="entry name" value="Uracil-DNA glycosylase-like"/>
    <property type="match status" value="1"/>
</dbReference>
<dbReference type="NCBIfam" id="NF003591">
    <property type="entry name" value="PRK05254.1-4"/>
    <property type="match status" value="1"/>
</dbReference>
<keyword evidence="9" id="KW-0963">Cytoplasm</keyword>
<dbReference type="InterPro" id="IPR005122">
    <property type="entry name" value="Uracil-DNA_glycosylase-like"/>
</dbReference>
<dbReference type="NCBIfam" id="NF003589">
    <property type="entry name" value="PRK05254.1-2"/>
    <property type="match status" value="1"/>
</dbReference>
<keyword evidence="6 9" id="KW-0227">DNA damage</keyword>
<evidence type="ECO:0000259" key="12">
    <source>
        <dbReference type="SMART" id="SM00986"/>
    </source>
</evidence>
<gene>
    <name evidence="9" type="primary">ung</name>
    <name evidence="13" type="ORF">E5K04_12150</name>
</gene>
<dbReference type="OrthoDB" id="9804372at2"/>
<dbReference type="GO" id="GO:0005737">
    <property type="term" value="C:cytoplasm"/>
    <property type="evidence" value="ECO:0007669"/>
    <property type="project" value="UniProtKB-SubCell"/>
</dbReference>
<evidence type="ECO:0000256" key="11">
    <source>
        <dbReference type="RuleBase" id="RU003780"/>
    </source>
</evidence>
<name>A0A4T0UPM9_9NEIS</name>
<protein>
    <recommendedName>
        <fullName evidence="5 9">Uracil-DNA glycosylase</fullName>
        <shortName evidence="9">UDG</shortName>
        <ecNumber evidence="4 9">3.2.2.27</ecNumber>
    </recommendedName>
</protein>
<dbReference type="PANTHER" id="PTHR11264:SF0">
    <property type="entry name" value="URACIL-DNA GLYCOSYLASE"/>
    <property type="match status" value="1"/>
</dbReference>